<protein>
    <recommendedName>
        <fullName evidence="4">ABC transporter permease</fullName>
    </recommendedName>
</protein>
<dbReference type="Proteomes" id="UP001597252">
    <property type="component" value="Unassembled WGS sequence"/>
</dbReference>
<feature type="transmembrane region" description="Helical" evidence="1">
    <location>
        <begin position="14"/>
        <end position="35"/>
    </location>
</feature>
<evidence type="ECO:0000313" key="2">
    <source>
        <dbReference type="EMBL" id="MFD1484424.1"/>
    </source>
</evidence>
<evidence type="ECO:0000256" key="1">
    <source>
        <dbReference type="SAM" id="Phobius"/>
    </source>
</evidence>
<keyword evidence="1" id="KW-1133">Transmembrane helix</keyword>
<dbReference type="RefSeq" id="WP_125753374.1">
    <property type="nucleotide sequence ID" value="NZ_JBHTON010000008.1"/>
</dbReference>
<evidence type="ECO:0008006" key="4">
    <source>
        <dbReference type="Google" id="ProtNLM"/>
    </source>
</evidence>
<feature type="transmembrane region" description="Helical" evidence="1">
    <location>
        <begin position="41"/>
        <end position="62"/>
    </location>
</feature>
<feature type="transmembrane region" description="Helical" evidence="1">
    <location>
        <begin position="124"/>
        <end position="149"/>
    </location>
</feature>
<name>A0ABW4E4D9_9LACO</name>
<accession>A0ABW4E4D9</accession>
<feature type="transmembrane region" description="Helical" evidence="1">
    <location>
        <begin position="201"/>
        <end position="219"/>
    </location>
</feature>
<gene>
    <name evidence="2" type="ORF">ACFQ5J_04150</name>
</gene>
<proteinExistence type="predicted"/>
<keyword evidence="1" id="KW-0812">Transmembrane</keyword>
<sequence length="229" mass="25603">MKIQWLFKRQCRKILLQAVSVWALFAALGWFFQWLSQWLDASFSVSGDPIGLFFLVLIVIGYTEFRREFNMAMQGGISRRHVLLSTLIVWGMTALVTTGVLQAYGKIVPHSLSFLRDLGYHGQWDSAAVISNVAVSFAALSFAALLGLTAQLLMLWVPGSWRVLIFLLPLGSGWWLAHTRFVQPLSVLADCLNVDIAAVPYWWPVVLAIGCLLLIVLDARALQVIEPQS</sequence>
<evidence type="ECO:0000313" key="3">
    <source>
        <dbReference type="Proteomes" id="UP001597252"/>
    </source>
</evidence>
<organism evidence="2 3">
    <name type="scientific">Lacticaseibacillus baoqingensis</name>
    <dbReference type="NCBI Taxonomy" id="2486013"/>
    <lineage>
        <taxon>Bacteria</taxon>
        <taxon>Bacillati</taxon>
        <taxon>Bacillota</taxon>
        <taxon>Bacilli</taxon>
        <taxon>Lactobacillales</taxon>
        <taxon>Lactobacillaceae</taxon>
        <taxon>Lacticaseibacillus</taxon>
    </lineage>
</organism>
<feature type="transmembrane region" description="Helical" evidence="1">
    <location>
        <begin position="161"/>
        <end position="181"/>
    </location>
</feature>
<keyword evidence="3" id="KW-1185">Reference proteome</keyword>
<keyword evidence="1" id="KW-0472">Membrane</keyword>
<reference evidence="3" key="1">
    <citation type="journal article" date="2019" name="Int. J. Syst. Evol. Microbiol.">
        <title>The Global Catalogue of Microorganisms (GCM) 10K type strain sequencing project: providing services to taxonomists for standard genome sequencing and annotation.</title>
        <authorList>
            <consortium name="The Broad Institute Genomics Platform"/>
            <consortium name="The Broad Institute Genome Sequencing Center for Infectious Disease"/>
            <person name="Wu L."/>
            <person name="Ma J."/>
        </authorList>
    </citation>
    <scope>NUCLEOTIDE SEQUENCE [LARGE SCALE GENOMIC DNA]</scope>
    <source>
        <strain evidence="3">CCM 8903</strain>
    </source>
</reference>
<dbReference type="EMBL" id="JBHTON010000008">
    <property type="protein sequence ID" value="MFD1484424.1"/>
    <property type="molecule type" value="Genomic_DNA"/>
</dbReference>
<comment type="caution">
    <text evidence="2">The sequence shown here is derived from an EMBL/GenBank/DDBJ whole genome shotgun (WGS) entry which is preliminary data.</text>
</comment>
<feature type="transmembrane region" description="Helical" evidence="1">
    <location>
        <begin position="82"/>
        <end position="104"/>
    </location>
</feature>